<organism evidence="2 3">
    <name type="scientific">Niabella drilacis (strain DSM 25811 / CCM 8410 / CCUG 62505 / LMG 26954 / E90)</name>
    <dbReference type="NCBI Taxonomy" id="1285928"/>
    <lineage>
        <taxon>Bacteria</taxon>
        <taxon>Pseudomonadati</taxon>
        <taxon>Bacteroidota</taxon>
        <taxon>Chitinophagia</taxon>
        <taxon>Chitinophagales</taxon>
        <taxon>Chitinophagaceae</taxon>
        <taxon>Niabella</taxon>
    </lineage>
</organism>
<dbReference type="STRING" id="1285928.SAMN04487894_103168"/>
<dbReference type="SUPFAM" id="SSF55486">
    <property type="entry name" value="Metalloproteases ('zincins'), catalytic domain"/>
    <property type="match status" value="1"/>
</dbReference>
<dbReference type="PROSITE" id="PS51257">
    <property type="entry name" value="PROKAR_LIPOPROTEIN"/>
    <property type="match status" value="1"/>
</dbReference>
<dbReference type="RefSeq" id="WP_090389346.1">
    <property type="nucleotide sequence ID" value="NZ_FMZO01000003.1"/>
</dbReference>
<dbReference type="OrthoDB" id="3965347at2"/>
<name>A0A1G6N7Q3_NIADE</name>
<feature type="chain" id="PRO_5011506174" description="Matrixin" evidence="1">
    <location>
        <begin position="21"/>
        <end position="230"/>
    </location>
</feature>
<sequence>MKLFFSLACFLLVLFTACKKDDAVTVKITGPNHNAEPLTVRVVYVVPSDKALNADYVKAVLHCAADLKNWYAGKLNNGKTFRLNTQEVETLKSSHPAGWFDQQNSGSGDNRDFYFYTNAKNDVKALLGASYDENKYTYFVYVDAQGKTGAGALRFTAMPENDLLGLTGKMKEPVSRWIGGAGHELGHALGLPHPASQDPNALMWTGYTIYPNCILPASDIQLLNGNPFIR</sequence>
<proteinExistence type="predicted"/>
<dbReference type="AlphaFoldDB" id="A0A1G6N7Q3"/>
<feature type="signal peptide" evidence="1">
    <location>
        <begin position="1"/>
        <end position="20"/>
    </location>
</feature>
<protein>
    <recommendedName>
        <fullName evidence="4">Matrixin</fullName>
    </recommendedName>
</protein>
<dbReference type="Gene3D" id="3.40.390.10">
    <property type="entry name" value="Collagenase (Catalytic Domain)"/>
    <property type="match status" value="1"/>
</dbReference>
<keyword evidence="3" id="KW-1185">Reference proteome</keyword>
<dbReference type="GO" id="GO:0008237">
    <property type="term" value="F:metallopeptidase activity"/>
    <property type="evidence" value="ECO:0007669"/>
    <property type="project" value="InterPro"/>
</dbReference>
<evidence type="ECO:0000313" key="3">
    <source>
        <dbReference type="Proteomes" id="UP000198757"/>
    </source>
</evidence>
<accession>A0A1G6N7Q3</accession>
<dbReference type="InterPro" id="IPR024079">
    <property type="entry name" value="MetalloPept_cat_dom_sf"/>
</dbReference>
<evidence type="ECO:0000313" key="2">
    <source>
        <dbReference type="EMBL" id="SDC63296.1"/>
    </source>
</evidence>
<evidence type="ECO:0008006" key="4">
    <source>
        <dbReference type="Google" id="ProtNLM"/>
    </source>
</evidence>
<reference evidence="3" key="1">
    <citation type="submission" date="2016-10" db="EMBL/GenBank/DDBJ databases">
        <authorList>
            <person name="Varghese N."/>
            <person name="Submissions S."/>
        </authorList>
    </citation>
    <scope>NUCLEOTIDE SEQUENCE [LARGE SCALE GENOMIC DNA]</scope>
    <source>
        <strain evidence="3">DSM 25811 / CCM 8410 / LMG 26954 / E90</strain>
    </source>
</reference>
<dbReference type="EMBL" id="FMZO01000003">
    <property type="protein sequence ID" value="SDC63296.1"/>
    <property type="molecule type" value="Genomic_DNA"/>
</dbReference>
<gene>
    <name evidence="2" type="ORF">SAMN04487894_103168</name>
</gene>
<dbReference type="Proteomes" id="UP000198757">
    <property type="component" value="Unassembled WGS sequence"/>
</dbReference>
<keyword evidence="1" id="KW-0732">Signal</keyword>
<evidence type="ECO:0000256" key="1">
    <source>
        <dbReference type="SAM" id="SignalP"/>
    </source>
</evidence>